<dbReference type="SMART" id="SM00249">
    <property type="entry name" value="PHD"/>
    <property type="match status" value="2"/>
</dbReference>
<evidence type="ECO:0000313" key="15">
    <source>
        <dbReference type="EMBL" id="KAF0300721.1"/>
    </source>
</evidence>
<dbReference type="GO" id="GO:0004843">
    <property type="term" value="F:cysteine-type deubiquitinase activity"/>
    <property type="evidence" value="ECO:0007669"/>
    <property type="project" value="UniProtKB-EC"/>
</dbReference>
<dbReference type="Proteomes" id="UP000440578">
    <property type="component" value="Unassembled WGS sequence"/>
</dbReference>
<accession>A0A6A4WFI3</accession>
<feature type="transmembrane region" description="Helical" evidence="12">
    <location>
        <begin position="558"/>
        <end position="578"/>
    </location>
</feature>
<feature type="domain" description="PHD-type" evidence="13">
    <location>
        <begin position="3"/>
        <end position="58"/>
    </location>
</feature>
<dbReference type="PROSITE" id="PS50016">
    <property type="entry name" value="ZF_PHD_2"/>
    <property type="match status" value="1"/>
</dbReference>
<comment type="subcellular location">
    <subcellularLocation>
        <location evidence="2">Membrane</location>
    </subcellularLocation>
</comment>
<evidence type="ECO:0000256" key="4">
    <source>
        <dbReference type="ARBA" id="ARBA00022692"/>
    </source>
</evidence>
<dbReference type="PROSITE" id="PS00973">
    <property type="entry name" value="USP_2"/>
    <property type="match status" value="1"/>
</dbReference>
<keyword evidence="5" id="KW-0479">Metal-binding</keyword>
<keyword evidence="4 12" id="KW-0812">Transmembrane</keyword>
<feature type="transmembrane region" description="Helical" evidence="12">
    <location>
        <begin position="795"/>
        <end position="818"/>
    </location>
</feature>
<evidence type="ECO:0000256" key="5">
    <source>
        <dbReference type="ARBA" id="ARBA00022723"/>
    </source>
</evidence>
<evidence type="ECO:0000256" key="12">
    <source>
        <dbReference type="SAM" id="Phobius"/>
    </source>
</evidence>
<gene>
    <name evidence="15" type="primary">Sv2c</name>
    <name evidence="15" type="ORF">FJT64_003235</name>
</gene>
<evidence type="ECO:0000256" key="6">
    <source>
        <dbReference type="ARBA" id="ARBA00022771"/>
    </source>
</evidence>
<dbReference type="InterPro" id="IPR001394">
    <property type="entry name" value="Peptidase_C19_UCH"/>
</dbReference>
<dbReference type="PANTHER" id="PTHR21646">
    <property type="entry name" value="UBIQUITIN CARBOXYL-TERMINAL HYDROLASE"/>
    <property type="match status" value="1"/>
</dbReference>
<dbReference type="Pfam" id="PF23894">
    <property type="entry name" value="LD_SV2"/>
    <property type="match status" value="1"/>
</dbReference>
<dbReference type="InterPro" id="IPR005828">
    <property type="entry name" value="MFS_sugar_transport-like"/>
</dbReference>
<evidence type="ECO:0000256" key="7">
    <source>
        <dbReference type="ARBA" id="ARBA00022833"/>
    </source>
</evidence>
<dbReference type="Pfam" id="PF00083">
    <property type="entry name" value="Sugar_tr"/>
    <property type="match status" value="1"/>
</dbReference>
<dbReference type="Pfam" id="PF00443">
    <property type="entry name" value="UCH"/>
    <property type="match status" value="1"/>
</dbReference>
<dbReference type="Gene3D" id="1.20.1250.20">
    <property type="entry name" value="MFS general substrate transporter like domains"/>
    <property type="match status" value="1"/>
</dbReference>
<reference evidence="15 16" key="1">
    <citation type="submission" date="2019-07" db="EMBL/GenBank/DDBJ databases">
        <title>Draft genome assembly of a fouling barnacle, Amphibalanus amphitrite (Darwin, 1854): The first reference genome for Thecostraca.</title>
        <authorList>
            <person name="Kim W."/>
        </authorList>
    </citation>
    <scope>NUCLEOTIDE SEQUENCE [LARGE SCALE GENOMIC DNA]</scope>
    <source>
        <strain evidence="15">SNU_AA5</strain>
        <tissue evidence="15">Soma without cirri and trophi</tissue>
    </source>
</reference>
<dbReference type="InterPro" id="IPR055415">
    <property type="entry name" value="LD_SV2"/>
</dbReference>
<dbReference type="EMBL" id="VIIS01001237">
    <property type="protein sequence ID" value="KAF0300721.1"/>
    <property type="molecule type" value="Genomic_DNA"/>
</dbReference>
<keyword evidence="8 12" id="KW-1133">Transmembrane helix</keyword>
<comment type="catalytic activity">
    <reaction evidence="1">
        <text>Thiol-dependent hydrolysis of ester, thioester, amide, peptide and isopeptide bonds formed by the C-terminal Gly of ubiquitin (a 76-residue protein attached to proteins as an intracellular targeting signal).</text>
        <dbReference type="EC" id="3.4.19.12"/>
    </reaction>
</comment>
<dbReference type="GO" id="GO:0022857">
    <property type="term" value="F:transmembrane transporter activity"/>
    <property type="evidence" value="ECO:0007669"/>
    <property type="project" value="InterPro"/>
</dbReference>
<dbReference type="PROSITE" id="PS01359">
    <property type="entry name" value="ZF_PHD_1"/>
    <property type="match status" value="1"/>
</dbReference>
<dbReference type="SUPFAM" id="SSF141571">
    <property type="entry name" value="Pentapeptide repeat-like"/>
    <property type="match status" value="1"/>
</dbReference>
<sequence length="851" mass="95111">MDTSVCASCPSQSTQRTTITCGSCQRRWHALCAKVPAKKARELQAKRVVWHCRDCLGRGAGFPAVLEPAGLDRGDGKRPDGLTIFPFRDGKCLTWDVTCVDTFADTVLVQSALNPGTAARLAEERKRQRYSELARRYIFEPVALETSGVYGPSAAALVQDLGRRISAQTGDRRETAWLRQRLSIAIARGNAVSILATAPYTGSEAAHKTSPTAQSGFTVQPQTGQKALQRAQERQVVHGTAELEVTARREEDQRSRPNVEFCKMAPEEEVASGEPTHGETVQELAAIVKALWSGRHKSESLHDLKNAMGRRHACFRDSAQQDAHKFLLCLLNSLHEELTDVSRKQMLREQGNDGVPESRAIKLLQDDSQSSSQSPISNLFGGQYKSTLRCVSCGNQSAKFEAFSHLSVPMPARASQCSFHECIQLFVEGDTISSWTCPECQSSDGATKRLDIRRLPPVLIIHIQRFYNDGAWKKNQSSVLFPLKNLDMSPHLATEDAHQQHHRYHLYGVVNHYGSMDSGHYTAFCRAPNTDRWHKYDDHQFWAGVSQLFLPSHSSTTVVLLFVWFMAAFGYYGLSIWFPEFIKMIKSRDYVTQAAYEIEARYVNKLFNGTIANRKYINSTFVNCTWADVTLNHVDFINCNIYRSVFTDIKSSRTVFLNSTLVENRFVDTDIYPNVRFRNCELRNNSFQAMVPGCQLDFDYNLHYVDVFQENLIGQLSLIPGSFVSSYLLDRVGRAKMIAGSLLISSGAGFFMWFLQTKIGVILFEAAFNMVFISGWNALDVLTTEAYPTQLRTTGYGFISSVSRVAGIVGTLTFGQFIDVNLAIPMLTTVAVLALGGLAAFRLPETKDVLI</sequence>
<dbReference type="Gene3D" id="2.160.20.80">
    <property type="entry name" value="E3 ubiquitin-protein ligase SopA"/>
    <property type="match status" value="1"/>
</dbReference>
<dbReference type="Gene3D" id="3.90.70.10">
    <property type="entry name" value="Cysteine proteinases"/>
    <property type="match status" value="1"/>
</dbReference>
<evidence type="ECO:0000259" key="14">
    <source>
        <dbReference type="PROSITE" id="PS50235"/>
    </source>
</evidence>
<dbReference type="InterPro" id="IPR036259">
    <property type="entry name" value="MFS_trans_sf"/>
</dbReference>
<evidence type="ECO:0000256" key="8">
    <source>
        <dbReference type="ARBA" id="ARBA00022989"/>
    </source>
</evidence>
<dbReference type="InterPro" id="IPR050185">
    <property type="entry name" value="Ub_carboxyl-term_hydrolase"/>
</dbReference>
<dbReference type="SUPFAM" id="SSF103473">
    <property type="entry name" value="MFS general substrate transporter"/>
    <property type="match status" value="1"/>
</dbReference>
<keyword evidence="9 12" id="KW-0472">Membrane</keyword>
<feature type="domain" description="USP" evidence="14">
    <location>
        <begin position="226"/>
        <end position="565"/>
    </location>
</feature>
<evidence type="ECO:0000256" key="2">
    <source>
        <dbReference type="ARBA" id="ARBA00004370"/>
    </source>
</evidence>
<dbReference type="InterPro" id="IPR028889">
    <property type="entry name" value="USP"/>
</dbReference>
<feature type="compositionally biased region" description="Polar residues" evidence="11">
    <location>
        <begin position="209"/>
        <end position="225"/>
    </location>
</feature>
<evidence type="ECO:0000256" key="9">
    <source>
        <dbReference type="ARBA" id="ARBA00023136"/>
    </source>
</evidence>
<dbReference type="EC" id="3.4.19.12" evidence="3"/>
<comment type="caution">
    <text evidence="15">The sequence shown here is derived from an EMBL/GenBank/DDBJ whole genome shotgun (WGS) entry which is preliminary data.</text>
</comment>
<evidence type="ECO:0000256" key="3">
    <source>
        <dbReference type="ARBA" id="ARBA00012759"/>
    </source>
</evidence>
<feature type="region of interest" description="Disordered" evidence="11">
    <location>
        <begin position="205"/>
        <end position="225"/>
    </location>
</feature>
<dbReference type="PANTHER" id="PTHR21646:SF46">
    <property type="entry name" value="UBIQUITIN CARBOXYL-TERMINAL HYDROLASE"/>
    <property type="match status" value="1"/>
</dbReference>
<evidence type="ECO:0000256" key="11">
    <source>
        <dbReference type="SAM" id="MobiDB-lite"/>
    </source>
</evidence>
<dbReference type="GO" id="GO:0008270">
    <property type="term" value="F:zinc ion binding"/>
    <property type="evidence" value="ECO:0007669"/>
    <property type="project" value="UniProtKB-KW"/>
</dbReference>
<dbReference type="SUPFAM" id="SSF57903">
    <property type="entry name" value="FYVE/PHD zinc finger"/>
    <property type="match status" value="1"/>
</dbReference>
<dbReference type="InterPro" id="IPR019787">
    <property type="entry name" value="Znf_PHD-finger"/>
</dbReference>
<dbReference type="CDD" id="cd02674">
    <property type="entry name" value="Peptidase_C19R"/>
    <property type="match status" value="1"/>
</dbReference>
<feature type="transmembrane region" description="Helical" evidence="12">
    <location>
        <begin position="737"/>
        <end position="755"/>
    </location>
</feature>
<name>A0A6A4WFI3_AMPAM</name>
<keyword evidence="6 10" id="KW-0863">Zinc-finger</keyword>
<protein>
    <recommendedName>
        <fullName evidence="3">ubiquitinyl hydrolase 1</fullName>
        <ecNumber evidence="3">3.4.19.12</ecNumber>
    </recommendedName>
</protein>
<evidence type="ECO:0000256" key="10">
    <source>
        <dbReference type="PROSITE-ProRule" id="PRU00146"/>
    </source>
</evidence>
<dbReference type="GO" id="GO:0016579">
    <property type="term" value="P:protein deubiquitination"/>
    <property type="evidence" value="ECO:0007669"/>
    <property type="project" value="InterPro"/>
</dbReference>
<keyword evidence="16" id="KW-1185">Reference proteome</keyword>
<dbReference type="CDD" id="cd15517">
    <property type="entry name" value="PHD_TCF19_like"/>
    <property type="match status" value="1"/>
</dbReference>
<dbReference type="GO" id="GO:0016020">
    <property type="term" value="C:membrane"/>
    <property type="evidence" value="ECO:0007669"/>
    <property type="project" value="UniProtKB-SubCell"/>
</dbReference>
<dbReference type="InterPro" id="IPR018200">
    <property type="entry name" value="USP_CS"/>
</dbReference>
<dbReference type="InterPro" id="IPR013083">
    <property type="entry name" value="Znf_RING/FYVE/PHD"/>
</dbReference>
<evidence type="ECO:0000259" key="13">
    <source>
        <dbReference type="PROSITE" id="PS50016"/>
    </source>
</evidence>
<organism evidence="15 16">
    <name type="scientific">Amphibalanus amphitrite</name>
    <name type="common">Striped barnacle</name>
    <name type="synonym">Balanus amphitrite</name>
    <dbReference type="NCBI Taxonomy" id="1232801"/>
    <lineage>
        <taxon>Eukaryota</taxon>
        <taxon>Metazoa</taxon>
        <taxon>Ecdysozoa</taxon>
        <taxon>Arthropoda</taxon>
        <taxon>Crustacea</taxon>
        <taxon>Multicrustacea</taxon>
        <taxon>Cirripedia</taxon>
        <taxon>Thoracica</taxon>
        <taxon>Thoracicalcarea</taxon>
        <taxon>Balanomorpha</taxon>
        <taxon>Balanoidea</taxon>
        <taxon>Balanidae</taxon>
        <taxon>Amphibalaninae</taxon>
        <taxon>Amphibalanus</taxon>
    </lineage>
</organism>
<dbReference type="InterPro" id="IPR019786">
    <property type="entry name" value="Zinc_finger_PHD-type_CS"/>
</dbReference>
<evidence type="ECO:0000256" key="1">
    <source>
        <dbReference type="ARBA" id="ARBA00000707"/>
    </source>
</evidence>
<keyword evidence="7" id="KW-0862">Zinc</keyword>
<dbReference type="SUPFAM" id="SSF54001">
    <property type="entry name" value="Cysteine proteinases"/>
    <property type="match status" value="1"/>
</dbReference>
<dbReference type="InterPro" id="IPR038765">
    <property type="entry name" value="Papain-like_cys_pep_sf"/>
</dbReference>
<feature type="transmembrane region" description="Helical" evidence="12">
    <location>
        <begin position="824"/>
        <end position="843"/>
    </location>
</feature>
<dbReference type="OrthoDB" id="6378134at2759"/>
<feature type="transmembrane region" description="Helical" evidence="12">
    <location>
        <begin position="761"/>
        <end position="783"/>
    </location>
</feature>
<dbReference type="Gene3D" id="3.30.40.10">
    <property type="entry name" value="Zinc/RING finger domain, C3HC4 (zinc finger)"/>
    <property type="match status" value="1"/>
</dbReference>
<proteinExistence type="predicted"/>
<dbReference type="InterPro" id="IPR001965">
    <property type="entry name" value="Znf_PHD"/>
</dbReference>
<evidence type="ECO:0000313" key="16">
    <source>
        <dbReference type="Proteomes" id="UP000440578"/>
    </source>
</evidence>
<dbReference type="AlphaFoldDB" id="A0A6A4WFI3"/>
<dbReference type="PROSITE" id="PS50235">
    <property type="entry name" value="USP_3"/>
    <property type="match status" value="1"/>
</dbReference>
<dbReference type="InterPro" id="IPR011011">
    <property type="entry name" value="Znf_FYVE_PHD"/>
</dbReference>